<gene>
    <name evidence="10" type="ORF">JCGZ_24976</name>
</gene>
<keyword evidence="4" id="KW-0238">DNA-binding</keyword>
<dbReference type="GO" id="GO:0005634">
    <property type="term" value="C:nucleus"/>
    <property type="evidence" value="ECO:0007669"/>
    <property type="project" value="UniProtKB-SubCell"/>
</dbReference>
<dbReference type="Pfam" id="PF00249">
    <property type="entry name" value="Myb_DNA-binding"/>
    <property type="match status" value="1"/>
</dbReference>
<feature type="domain" description="HTH myb-type" evidence="9">
    <location>
        <begin position="126"/>
        <end position="177"/>
    </location>
</feature>
<evidence type="ECO:0000256" key="4">
    <source>
        <dbReference type="ARBA" id="ARBA00023125"/>
    </source>
</evidence>
<dbReference type="AlphaFoldDB" id="A0A067KXU2"/>
<evidence type="ECO:0000256" key="7">
    <source>
        <dbReference type="SAM" id="MobiDB-lite"/>
    </source>
</evidence>
<evidence type="ECO:0000256" key="5">
    <source>
        <dbReference type="ARBA" id="ARBA00023163"/>
    </source>
</evidence>
<dbReference type="InterPro" id="IPR044676">
    <property type="entry name" value="EOBI/EOBII-like_plant"/>
</dbReference>
<protein>
    <submittedName>
        <fullName evidence="10">Uncharacterized protein</fullName>
    </submittedName>
</protein>
<evidence type="ECO:0000256" key="3">
    <source>
        <dbReference type="ARBA" id="ARBA00023015"/>
    </source>
</evidence>
<dbReference type="EMBL" id="KK914327">
    <property type="protein sequence ID" value="KDP40977.1"/>
    <property type="molecule type" value="Genomic_DNA"/>
</dbReference>
<dbReference type="SUPFAM" id="SSF46689">
    <property type="entry name" value="Homeodomain-like"/>
    <property type="match status" value="1"/>
</dbReference>
<dbReference type="SMART" id="SM00717">
    <property type="entry name" value="SANT"/>
    <property type="match status" value="1"/>
</dbReference>
<dbReference type="Gene3D" id="1.10.10.60">
    <property type="entry name" value="Homeodomain-like"/>
    <property type="match status" value="1"/>
</dbReference>
<accession>A0A067KXU2</accession>
<dbReference type="PANTHER" id="PTHR45675">
    <property type="entry name" value="MYB TRANSCRIPTION FACTOR-RELATED-RELATED"/>
    <property type="match status" value="1"/>
</dbReference>
<evidence type="ECO:0000256" key="6">
    <source>
        <dbReference type="ARBA" id="ARBA00023242"/>
    </source>
</evidence>
<evidence type="ECO:0000256" key="1">
    <source>
        <dbReference type="ARBA" id="ARBA00004123"/>
    </source>
</evidence>
<reference evidence="10 11" key="1">
    <citation type="journal article" date="2014" name="PLoS ONE">
        <title>Global Analysis of Gene Expression Profiles in Physic Nut (Jatropha curcas L.) Seedlings Exposed to Salt Stress.</title>
        <authorList>
            <person name="Zhang L."/>
            <person name="Zhang C."/>
            <person name="Wu P."/>
            <person name="Chen Y."/>
            <person name="Li M."/>
            <person name="Jiang H."/>
            <person name="Wu G."/>
        </authorList>
    </citation>
    <scope>NUCLEOTIDE SEQUENCE [LARGE SCALE GENOMIC DNA]</scope>
    <source>
        <strain evidence="11">cv. GZQX0401</strain>
        <tissue evidence="10">Young leaves</tissue>
    </source>
</reference>
<dbReference type="STRING" id="180498.A0A067KXU2"/>
<dbReference type="GO" id="GO:0003700">
    <property type="term" value="F:DNA-binding transcription factor activity"/>
    <property type="evidence" value="ECO:0007669"/>
    <property type="project" value="InterPro"/>
</dbReference>
<feature type="compositionally biased region" description="Polar residues" evidence="7">
    <location>
        <begin position="34"/>
        <end position="43"/>
    </location>
</feature>
<evidence type="ECO:0000313" key="10">
    <source>
        <dbReference type="EMBL" id="KDP40977.1"/>
    </source>
</evidence>
<evidence type="ECO:0000259" key="8">
    <source>
        <dbReference type="PROSITE" id="PS50090"/>
    </source>
</evidence>
<evidence type="ECO:0000259" key="9">
    <source>
        <dbReference type="PROSITE" id="PS51294"/>
    </source>
</evidence>
<dbReference type="PANTHER" id="PTHR45675:SF1">
    <property type="entry name" value="MYB TRANSCRIPTION FACTOR-RELATED"/>
    <property type="match status" value="1"/>
</dbReference>
<dbReference type="OrthoDB" id="2143914at2759"/>
<dbReference type="PROSITE" id="PS50090">
    <property type="entry name" value="MYB_LIKE"/>
    <property type="match status" value="1"/>
</dbReference>
<evidence type="ECO:0000313" key="11">
    <source>
        <dbReference type="Proteomes" id="UP000027138"/>
    </source>
</evidence>
<proteinExistence type="predicted"/>
<dbReference type="InterPro" id="IPR001005">
    <property type="entry name" value="SANT/Myb"/>
</dbReference>
<keyword evidence="3" id="KW-0805">Transcription regulation</keyword>
<keyword evidence="5" id="KW-0804">Transcription</keyword>
<organism evidence="10 11">
    <name type="scientific">Jatropha curcas</name>
    <name type="common">Barbados nut</name>
    <dbReference type="NCBI Taxonomy" id="180498"/>
    <lineage>
        <taxon>Eukaryota</taxon>
        <taxon>Viridiplantae</taxon>
        <taxon>Streptophyta</taxon>
        <taxon>Embryophyta</taxon>
        <taxon>Tracheophyta</taxon>
        <taxon>Spermatophyta</taxon>
        <taxon>Magnoliopsida</taxon>
        <taxon>eudicotyledons</taxon>
        <taxon>Gunneridae</taxon>
        <taxon>Pentapetalae</taxon>
        <taxon>rosids</taxon>
        <taxon>fabids</taxon>
        <taxon>Malpighiales</taxon>
        <taxon>Euphorbiaceae</taxon>
        <taxon>Crotonoideae</taxon>
        <taxon>Jatropheae</taxon>
        <taxon>Jatropha</taxon>
    </lineage>
</organism>
<dbReference type="InterPro" id="IPR009057">
    <property type="entry name" value="Homeodomain-like_sf"/>
</dbReference>
<evidence type="ECO:0000256" key="2">
    <source>
        <dbReference type="ARBA" id="ARBA00022737"/>
    </source>
</evidence>
<feature type="region of interest" description="Disordered" evidence="7">
    <location>
        <begin position="1"/>
        <end position="54"/>
    </location>
</feature>
<keyword evidence="2" id="KW-0677">Repeat</keyword>
<feature type="domain" description="Myb-like" evidence="8">
    <location>
        <begin position="128"/>
        <end position="176"/>
    </location>
</feature>
<dbReference type="Proteomes" id="UP000027138">
    <property type="component" value="Unassembled WGS sequence"/>
</dbReference>
<dbReference type="CDD" id="cd00167">
    <property type="entry name" value="SANT"/>
    <property type="match status" value="1"/>
</dbReference>
<sequence>MRFWVFDSDESSPNSGSTSSSTGQSWDDAGNDPRGSSSQSSCNYVGGGSDRVSSESCSSVANFKKTDDMNGQIRITMSNNQKDQVFLENNNEQDAESCCASCEREEEEYTDIRKGAWTLEEDAILDFRRGPWSVEEDAILINYINIHGEGHWNSAARCAGLKRTGKSCRLRWLRLKV</sequence>
<name>A0A067KXU2_JATCU</name>
<comment type="subcellular location">
    <subcellularLocation>
        <location evidence="1">Nucleus</location>
    </subcellularLocation>
</comment>
<dbReference type="InterPro" id="IPR017930">
    <property type="entry name" value="Myb_dom"/>
</dbReference>
<dbReference type="GO" id="GO:0043565">
    <property type="term" value="F:sequence-specific DNA binding"/>
    <property type="evidence" value="ECO:0007669"/>
    <property type="project" value="InterPro"/>
</dbReference>
<keyword evidence="6" id="KW-0539">Nucleus</keyword>
<dbReference type="PROSITE" id="PS51294">
    <property type="entry name" value="HTH_MYB"/>
    <property type="match status" value="1"/>
</dbReference>
<feature type="compositionally biased region" description="Low complexity" evidence="7">
    <location>
        <begin position="11"/>
        <end position="28"/>
    </location>
</feature>
<keyword evidence="11" id="KW-1185">Reference proteome</keyword>